<organism evidence="1 2">
    <name type="scientific">Xylanimonas cellulosilytica (strain DSM 15894 / JCM 12276 / CECT 5975 / KCTC 9989 / LMG 20990 / NBRC 107835 / XIL07)</name>
    <dbReference type="NCBI Taxonomy" id="446471"/>
    <lineage>
        <taxon>Bacteria</taxon>
        <taxon>Bacillati</taxon>
        <taxon>Actinomycetota</taxon>
        <taxon>Actinomycetes</taxon>
        <taxon>Micrococcales</taxon>
        <taxon>Promicromonosporaceae</taxon>
        <taxon>Xylanimonas</taxon>
    </lineage>
</organism>
<sequence>MLWRIRAADRRRTVARGAWLASAAAVVTAVTLAVTVVFGSAPAVAFPAPLEYTISTPQGAADAPAAYEELRAAALAARNHPLSVTGDVHYVARSGWLVSVHAGDDVEADLIPTVTQVWLGPDGSARMDQSRGAALDLDGLLKSTDPAAPGVLESTDTAGAGTFDPHLPGTLPRDRQTLRAALLDRSALPATASVEERSWALAAQIADLHGLYVIPPDLAAAMWEVLADEPAVRHLGLTTARDGRPVHGFAVAWDRPDTGTHQVFVLHVSTTTGQLIGTETVTVADPALDITEPTVTGFEVWLRTGMVETIGAPAIPGQ</sequence>
<dbReference type="HOGENOM" id="CLU_737491_0_0_11"/>
<dbReference type="eggNOG" id="ENOG5030MP7">
    <property type="taxonomic scope" value="Bacteria"/>
</dbReference>
<proteinExistence type="predicted"/>
<name>D1BY05_XYLCX</name>
<evidence type="ECO:0008006" key="3">
    <source>
        <dbReference type="Google" id="ProtNLM"/>
    </source>
</evidence>
<accession>D1BY05</accession>
<dbReference type="AlphaFoldDB" id="D1BY05"/>
<evidence type="ECO:0000313" key="2">
    <source>
        <dbReference type="Proteomes" id="UP000002255"/>
    </source>
</evidence>
<gene>
    <name evidence="1" type="ordered locus">Xcel_0811</name>
</gene>
<dbReference type="Proteomes" id="UP000002255">
    <property type="component" value="Chromosome"/>
</dbReference>
<protein>
    <recommendedName>
        <fullName evidence="3">CU044_5270 family protein</fullName>
    </recommendedName>
</protein>
<reference evidence="2" key="1">
    <citation type="submission" date="2009-11" db="EMBL/GenBank/DDBJ databases">
        <title>The complete chromosome of Xylanimonas cellulosilytica DSM 15894.</title>
        <authorList>
            <consortium name="US DOE Joint Genome Institute (JGI-PGF)"/>
            <person name="Lucas S."/>
            <person name="Copeland A."/>
            <person name="Lapidus A."/>
            <person name="Glavina del Rio T."/>
            <person name="Dalin E."/>
            <person name="Tice H."/>
            <person name="Bruce D."/>
            <person name="Goodwin L."/>
            <person name="Pitluck S."/>
            <person name="Kyrpides N."/>
            <person name="Mavromatis K."/>
            <person name="Ivanova N."/>
            <person name="Mikhailova N."/>
            <person name="Foster B."/>
            <person name="Clum A."/>
            <person name="Brettin T."/>
            <person name="Detter J.C."/>
            <person name="Han C."/>
            <person name="Larimer F."/>
            <person name="Land M."/>
            <person name="Hauser L."/>
            <person name="Markowitz V."/>
            <person name="Cheng J.F."/>
            <person name="Hugenholtz P."/>
            <person name="Woyke T."/>
            <person name="Wu D."/>
            <person name="Gehrich-Schroeter G."/>
            <person name="Schneider S."/>
            <person name="Pukall S.R."/>
            <person name="Klenk H.P."/>
            <person name="Eisen J.A."/>
        </authorList>
    </citation>
    <scope>NUCLEOTIDE SEQUENCE [LARGE SCALE GENOMIC DNA]</scope>
    <source>
        <strain evidence="2">DSM 15894 / CECT 5975 / LMG 20990 / XIL07</strain>
    </source>
</reference>
<dbReference type="STRING" id="446471.Xcel_0811"/>
<keyword evidence="2" id="KW-1185">Reference proteome</keyword>
<evidence type="ECO:0000313" key="1">
    <source>
        <dbReference type="EMBL" id="ACZ29848.1"/>
    </source>
</evidence>
<reference evidence="1 2" key="2">
    <citation type="journal article" date="2010" name="Stand. Genomic Sci.">
        <title>Complete genome sequence of Xylanimonas cellulosilytica type strain (XIL07).</title>
        <authorList>
            <person name="Foster B."/>
            <person name="Pukall R."/>
            <person name="Abt B."/>
            <person name="Nolan M."/>
            <person name="Glavina Del Rio T."/>
            <person name="Chen F."/>
            <person name="Lucas S."/>
            <person name="Tice H."/>
            <person name="Pitluck S."/>
            <person name="Cheng J.-F."/>
            <person name="Chertkov O."/>
            <person name="Brettin T."/>
            <person name="Han C."/>
            <person name="Detter J.C."/>
            <person name="Bruce D."/>
            <person name="Goodwin L."/>
            <person name="Ivanova N."/>
            <person name="Mavromatis K."/>
            <person name="Pati A."/>
            <person name="Mikhailova N."/>
            <person name="Chen A."/>
            <person name="Palaniappan K."/>
            <person name="Land M."/>
            <person name="Hauser L."/>
            <person name="Chang Y.-J."/>
            <person name="Jeffries C.D."/>
            <person name="Chain P."/>
            <person name="Rohde M."/>
            <person name="Goeker M."/>
            <person name="Bristow J."/>
            <person name="Eisen J.A."/>
            <person name="Markowitz V."/>
            <person name="Hugenholtz P."/>
            <person name="Kyrpides N.C."/>
            <person name="Klenk H.-P."/>
            <person name="Lapidus A."/>
        </authorList>
    </citation>
    <scope>NUCLEOTIDE SEQUENCE [LARGE SCALE GENOMIC DNA]</scope>
    <source>
        <strain evidence="2">DSM 15894 / CECT 5975 / LMG 20990 / XIL07</strain>
    </source>
</reference>
<dbReference type="EMBL" id="CP001821">
    <property type="protein sequence ID" value="ACZ29848.1"/>
    <property type="molecule type" value="Genomic_DNA"/>
</dbReference>
<dbReference type="KEGG" id="xce:Xcel_0811"/>